<sequence length="271" mass="29739">MPQHHSPWDSQAIEGVADVLGETRTGLSGPQIGSLLAELRIPDPLDGHTKRLRLRVALQNRQDRDGASNCIIAFITKAMAPVRYRDNPGLRTLRQDALNEVLVYEGLRVNDEGKIARGPKATTLSQAAQHANNLRNELRRRSTHPDVLLYCTAELLMKNSFHARLEATKSVFDKIRALTGLSGDGASLVDAALALGRTGTPRLAINSLATQTEKDEQTGLANLIKGLSSMFRNPVAHDPRLHRTVTDDELLEVMTTLSMVHRRLDAGSLLP</sequence>
<dbReference type="Proteomes" id="UP000182740">
    <property type="component" value="Unassembled WGS sequence"/>
</dbReference>
<keyword evidence="3" id="KW-1185">Reference proteome</keyword>
<dbReference type="Pfam" id="PF09509">
    <property type="entry name" value="Hypoth_Ymh"/>
    <property type="match status" value="1"/>
</dbReference>
<proteinExistence type="predicted"/>
<feature type="domain" description="Conserved hypothetical protein CHP02391" evidence="1">
    <location>
        <begin position="142"/>
        <end position="264"/>
    </location>
</feature>
<dbReference type="RefSeq" id="WP_072481379.1">
    <property type="nucleotide sequence ID" value="NZ_FPJG01000006.1"/>
</dbReference>
<organism evidence="2 3">
    <name type="scientific">Amycolatopsis australiensis</name>
    <dbReference type="NCBI Taxonomy" id="546364"/>
    <lineage>
        <taxon>Bacteria</taxon>
        <taxon>Bacillati</taxon>
        <taxon>Actinomycetota</taxon>
        <taxon>Actinomycetes</taxon>
        <taxon>Pseudonocardiales</taxon>
        <taxon>Pseudonocardiaceae</taxon>
        <taxon>Amycolatopsis</taxon>
    </lineage>
</organism>
<accession>A0A1K1T636</accession>
<dbReference type="InterPro" id="IPR012654">
    <property type="entry name" value="CHP02391"/>
</dbReference>
<reference evidence="3" key="1">
    <citation type="submission" date="2016-11" db="EMBL/GenBank/DDBJ databases">
        <authorList>
            <person name="Varghese N."/>
            <person name="Submissions S."/>
        </authorList>
    </citation>
    <scope>NUCLEOTIDE SEQUENCE [LARGE SCALE GENOMIC DNA]</scope>
    <source>
        <strain evidence="3">DSM 44671</strain>
    </source>
</reference>
<evidence type="ECO:0000313" key="3">
    <source>
        <dbReference type="Proteomes" id="UP000182740"/>
    </source>
</evidence>
<dbReference type="EMBL" id="FPJG01000006">
    <property type="protein sequence ID" value="SFW92034.1"/>
    <property type="molecule type" value="Genomic_DNA"/>
</dbReference>
<evidence type="ECO:0000259" key="1">
    <source>
        <dbReference type="Pfam" id="PF09509"/>
    </source>
</evidence>
<evidence type="ECO:0000313" key="2">
    <source>
        <dbReference type="EMBL" id="SFW92034.1"/>
    </source>
</evidence>
<dbReference type="STRING" id="546364.SAMN04489730_8341"/>
<dbReference type="NCBIfam" id="TIGR02391">
    <property type="entry name" value="hypoth_ymh"/>
    <property type="match status" value="1"/>
</dbReference>
<gene>
    <name evidence="2" type="ORF">SAMN04489730_8341</name>
</gene>
<name>A0A1K1T636_9PSEU</name>
<protein>
    <submittedName>
        <fullName evidence="2">TIGR02391 family protein</fullName>
    </submittedName>
</protein>
<dbReference type="AlphaFoldDB" id="A0A1K1T636"/>